<feature type="compositionally biased region" description="Basic and acidic residues" evidence="1">
    <location>
        <begin position="105"/>
        <end position="119"/>
    </location>
</feature>
<sequence length="174" mass="20452">MKNLFTLLRLITITTLLSALFISCNFDDDDSNENGIPPKPTTPLSEGCYWKWDADDHHWETECDNRNRSGNGRYTNPNVPPTTQLPEGCHWEWDNDDQHWERECDDNRNIGGQRPDRPESPSPLCDYVWDNDDNEWELKCRDNGTGRPPFDPGNCRWDREDDGQYQWELECDND</sequence>
<feature type="region of interest" description="Disordered" evidence="1">
    <location>
        <begin position="105"/>
        <end position="124"/>
    </location>
</feature>
<feature type="signal peptide" evidence="2">
    <location>
        <begin position="1"/>
        <end position="18"/>
    </location>
</feature>
<proteinExistence type="predicted"/>
<organism evidence="3 4">
    <name type="scientific">Flammeovirga kamogawensis</name>
    <dbReference type="NCBI Taxonomy" id="373891"/>
    <lineage>
        <taxon>Bacteria</taxon>
        <taxon>Pseudomonadati</taxon>
        <taxon>Bacteroidota</taxon>
        <taxon>Cytophagia</taxon>
        <taxon>Cytophagales</taxon>
        <taxon>Flammeovirgaceae</taxon>
        <taxon>Flammeovirga</taxon>
    </lineage>
</organism>
<feature type="compositionally biased region" description="Polar residues" evidence="1">
    <location>
        <begin position="68"/>
        <end position="85"/>
    </location>
</feature>
<feature type="region of interest" description="Disordered" evidence="1">
    <location>
        <begin position="139"/>
        <end position="158"/>
    </location>
</feature>
<dbReference type="PROSITE" id="PS51257">
    <property type="entry name" value="PROKAR_LIPOPROTEIN"/>
    <property type="match status" value="1"/>
</dbReference>
<evidence type="ECO:0000256" key="1">
    <source>
        <dbReference type="SAM" id="MobiDB-lite"/>
    </source>
</evidence>
<feature type="region of interest" description="Disordered" evidence="1">
    <location>
        <begin position="66"/>
        <end position="91"/>
    </location>
</feature>
<accession>A0ABX8GQB4</accession>
<gene>
    <name evidence="3" type="ORF">KM029_09900</name>
</gene>
<keyword evidence="4" id="KW-1185">Reference proteome</keyword>
<feature type="chain" id="PRO_5047113406" description="Lipoprotein" evidence="2">
    <location>
        <begin position="19"/>
        <end position="174"/>
    </location>
</feature>
<name>A0ABX8GQB4_9BACT</name>
<reference evidence="3 4" key="1">
    <citation type="submission" date="2021-05" db="EMBL/GenBank/DDBJ databases">
        <title>Comparative genomic studies on the polysaccharide-degrading batcterial strains of the Flammeovirga genus.</title>
        <authorList>
            <person name="Zewei F."/>
            <person name="Zheng Z."/>
            <person name="Yu L."/>
            <person name="Ruyue G."/>
            <person name="Yanhong M."/>
            <person name="Yuanyuan C."/>
            <person name="Jingyan G."/>
            <person name="Wenjun H."/>
        </authorList>
    </citation>
    <scope>NUCLEOTIDE SEQUENCE [LARGE SCALE GENOMIC DNA]</scope>
    <source>
        <strain evidence="3 4">YS10</strain>
    </source>
</reference>
<evidence type="ECO:0000256" key="2">
    <source>
        <dbReference type="SAM" id="SignalP"/>
    </source>
</evidence>
<dbReference type="EMBL" id="CP076128">
    <property type="protein sequence ID" value="QWG05696.1"/>
    <property type="molecule type" value="Genomic_DNA"/>
</dbReference>
<evidence type="ECO:0000313" key="4">
    <source>
        <dbReference type="Proteomes" id="UP000682802"/>
    </source>
</evidence>
<evidence type="ECO:0000313" key="3">
    <source>
        <dbReference type="EMBL" id="QWG05696.1"/>
    </source>
</evidence>
<keyword evidence="2" id="KW-0732">Signal</keyword>
<dbReference type="RefSeq" id="WP_144073140.1">
    <property type="nucleotide sequence ID" value="NZ_CP076128.1"/>
</dbReference>
<protein>
    <recommendedName>
        <fullName evidence="5">Lipoprotein</fullName>
    </recommendedName>
</protein>
<dbReference type="Proteomes" id="UP000682802">
    <property type="component" value="Chromosome 1"/>
</dbReference>
<evidence type="ECO:0008006" key="5">
    <source>
        <dbReference type="Google" id="ProtNLM"/>
    </source>
</evidence>